<protein>
    <submittedName>
        <fullName evidence="7">Neutral zinc metallopeptidase</fullName>
    </submittedName>
</protein>
<dbReference type="Proteomes" id="UP000320672">
    <property type="component" value="Chromosome"/>
</dbReference>
<keyword evidence="4 6" id="KW-0472">Membrane</keyword>
<evidence type="ECO:0000256" key="2">
    <source>
        <dbReference type="ARBA" id="ARBA00022692"/>
    </source>
</evidence>
<dbReference type="Pfam" id="PF04228">
    <property type="entry name" value="Zn_peptidase"/>
    <property type="match status" value="1"/>
</dbReference>
<dbReference type="InterPro" id="IPR007343">
    <property type="entry name" value="Uncharacterised_pept_Zn_put"/>
</dbReference>
<feature type="transmembrane region" description="Helical" evidence="6">
    <location>
        <begin position="23"/>
        <end position="43"/>
    </location>
</feature>
<organism evidence="7 8">
    <name type="scientific">Roseimaritima multifibrata</name>
    <dbReference type="NCBI Taxonomy" id="1930274"/>
    <lineage>
        <taxon>Bacteria</taxon>
        <taxon>Pseudomonadati</taxon>
        <taxon>Planctomycetota</taxon>
        <taxon>Planctomycetia</taxon>
        <taxon>Pirellulales</taxon>
        <taxon>Pirellulaceae</taxon>
        <taxon>Roseimaritima</taxon>
    </lineage>
</organism>
<feature type="compositionally biased region" description="Basic and acidic residues" evidence="5">
    <location>
        <begin position="1"/>
        <end position="16"/>
    </location>
</feature>
<gene>
    <name evidence="7" type="ORF">FF011L_16730</name>
</gene>
<evidence type="ECO:0000256" key="5">
    <source>
        <dbReference type="SAM" id="MobiDB-lite"/>
    </source>
</evidence>
<proteinExistence type="predicted"/>
<dbReference type="AlphaFoldDB" id="A0A517MDF2"/>
<dbReference type="EMBL" id="CP036262">
    <property type="protein sequence ID" value="QDS92919.1"/>
    <property type="molecule type" value="Genomic_DNA"/>
</dbReference>
<keyword evidence="2 6" id="KW-0812">Transmembrane</keyword>
<evidence type="ECO:0000313" key="7">
    <source>
        <dbReference type="EMBL" id="QDS92919.1"/>
    </source>
</evidence>
<keyword evidence="8" id="KW-1185">Reference proteome</keyword>
<evidence type="ECO:0000256" key="6">
    <source>
        <dbReference type="SAM" id="Phobius"/>
    </source>
</evidence>
<dbReference type="KEGG" id="rml:FF011L_16730"/>
<comment type="subcellular location">
    <subcellularLocation>
        <location evidence="1">Membrane</location>
        <topology evidence="1">Single-pass membrane protein</topology>
    </subcellularLocation>
</comment>
<dbReference type="PANTHER" id="PTHR30168:SF0">
    <property type="entry name" value="INNER MEMBRANE PROTEIN"/>
    <property type="match status" value="1"/>
</dbReference>
<evidence type="ECO:0000256" key="3">
    <source>
        <dbReference type="ARBA" id="ARBA00022989"/>
    </source>
</evidence>
<evidence type="ECO:0000256" key="4">
    <source>
        <dbReference type="ARBA" id="ARBA00023136"/>
    </source>
</evidence>
<sequence>MRLDGRRQSSNVDDRRGKRAPKVAATGGIGILVVAVIVMLMGGDPAKLLNNIPPPGAAVGPGAEPAPLSEREKAAGNFATVILASTEDVWTPLFADSGQRYQPPEMVLFQDLVNSGCGQATKATGPFYCPADSKVYLDTSFFDQMSQQLGASGDFAQAYVIAHEVGHHVQNLLGRTDWMNQQRARLSERQYNQLSVRLELQADYYAGVWAHYEQKRFGSLEKGDIAEGLNAANAIGDDRLQMQATGTVKPHLFTHGTSEQRIRWFSLGLKTGDLSQADTFDMAYEDL</sequence>
<keyword evidence="3 6" id="KW-1133">Transmembrane helix</keyword>
<dbReference type="RefSeq" id="WP_145351095.1">
    <property type="nucleotide sequence ID" value="NZ_CP036262.1"/>
</dbReference>
<evidence type="ECO:0000256" key="1">
    <source>
        <dbReference type="ARBA" id="ARBA00004167"/>
    </source>
</evidence>
<accession>A0A517MDF2</accession>
<dbReference type="PANTHER" id="PTHR30168">
    <property type="entry name" value="PUTATIVE MEMBRANE PROTEIN YPFJ"/>
    <property type="match status" value="1"/>
</dbReference>
<reference evidence="7 8" key="1">
    <citation type="submission" date="2019-02" db="EMBL/GenBank/DDBJ databases">
        <title>Deep-cultivation of Planctomycetes and their phenomic and genomic characterization uncovers novel biology.</title>
        <authorList>
            <person name="Wiegand S."/>
            <person name="Jogler M."/>
            <person name="Boedeker C."/>
            <person name="Pinto D."/>
            <person name="Vollmers J."/>
            <person name="Rivas-Marin E."/>
            <person name="Kohn T."/>
            <person name="Peeters S.H."/>
            <person name="Heuer A."/>
            <person name="Rast P."/>
            <person name="Oberbeckmann S."/>
            <person name="Bunk B."/>
            <person name="Jeske O."/>
            <person name="Meyerdierks A."/>
            <person name="Storesund J.E."/>
            <person name="Kallscheuer N."/>
            <person name="Luecker S."/>
            <person name="Lage O.M."/>
            <person name="Pohl T."/>
            <person name="Merkel B.J."/>
            <person name="Hornburger P."/>
            <person name="Mueller R.-W."/>
            <person name="Bruemmer F."/>
            <person name="Labrenz M."/>
            <person name="Spormann A.M."/>
            <person name="Op den Camp H."/>
            <person name="Overmann J."/>
            <person name="Amann R."/>
            <person name="Jetten M.S.M."/>
            <person name="Mascher T."/>
            <person name="Medema M.H."/>
            <person name="Devos D.P."/>
            <person name="Kaster A.-K."/>
            <person name="Ovreas L."/>
            <person name="Rohde M."/>
            <person name="Galperin M.Y."/>
            <person name="Jogler C."/>
        </authorList>
    </citation>
    <scope>NUCLEOTIDE SEQUENCE [LARGE SCALE GENOMIC DNA]</scope>
    <source>
        <strain evidence="7 8">FF011L</strain>
    </source>
</reference>
<evidence type="ECO:0000313" key="8">
    <source>
        <dbReference type="Proteomes" id="UP000320672"/>
    </source>
</evidence>
<name>A0A517MDF2_9BACT</name>
<dbReference type="GO" id="GO:0016020">
    <property type="term" value="C:membrane"/>
    <property type="evidence" value="ECO:0007669"/>
    <property type="project" value="UniProtKB-SubCell"/>
</dbReference>
<feature type="region of interest" description="Disordered" evidence="5">
    <location>
        <begin position="1"/>
        <end position="20"/>
    </location>
</feature>
<dbReference type="OrthoDB" id="9774900at2"/>